<protein>
    <submittedName>
        <fullName evidence="2">Uncharacterized protein</fullName>
    </submittedName>
</protein>
<accession>A0A232EGI3</accession>
<name>A0A232EGI3_9HYME</name>
<proteinExistence type="predicted"/>
<reference evidence="2 3" key="1">
    <citation type="journal article" date="2017" name="Curr. Biol.">
        <title>The Evolution of Venom by Co-option of Single-Copy Genes.</title>
        <authorList>
            <person name="Martinson E.O."/>
            <person name="Mrinalini"/>
            <person name="Kelkar Y.D."/>
            <person name="Chang C.H."/>
            <person name="Werren J.H."/>
        </authorList>
    </citation>
    <scope>NUCLEOTIDE SEQUENCE [LARGE SCALE GENOMIC DNA]</scope>
    <source>
        <strain evidence="2 3">Alberta</strain>
        <tissue evidence="2">Whole body</tissue>
    </source>
</reference>
<dbReference type="AlphaFoldDB" id="A0A232EGI3"/>
<sequence>RTTKRREENKGLLSCGGGDRQAGQQVARWDRRESDIEMGEAIVCGHSNELLNESHIPPGELLESSRVAAGMFRAQDSGPDRRPNIKRLEIFRVGKTRARLLRASAGSWRSKGG</sequence>
<evidence type="ECO:0000313" key="2">
    <source>
        <dbReference type="EMBL" id="OXU17428.1"/>
    </source>
</evidence>
<dbReference type="EMBL" id="NNAY01004777">
    <property type="protein sequence ID" value="OXU17428.1"/>
    <property type="molecule type" value="Genomic_DNA"/>
</dbReference>
<feature type="non-terminal residue" evidence="2">
    <location>
        <position position="113"/>
    </location>
</feature>
<evidence type="ECO:0000313" key="3">
    <source>
        <dbReference type="Proteomes" id="UP000215335"/>
    </source>
</evidence>
<evidence type="ECO:0000256" key="1">
    <source>
        <dbReference type="SAM" id="MobiDB-lite"/>
    </source>
</evidence>
<keyword evidence="3" id="KW-1185">Reference proteome</keyword>
<comment type="caution">
    <text evidence="2">The sequence shown here is derived from an EMBL/GenBank/DDBJ whole genome shotgun (WGS) entry which is preliminary data.</text>
</comment>
<gene>
    <name evidence="2" type="ORF">TSAR_005330</name>
</gene>
<feature type="non-terminal residue" evidence="2">
    <location>
        <position position="1"/>
    </location>
</feature>
<feature type="compositionally biased region" description="Basic and acidic residues" evidence="1">
    <location>
        <begin position="1"/>
        <end position="10"/>
    </location>
</feature>
<dbReference type="Proteomes" id="UP000215335">
    <property type="component" value="Unassembled WGS sequence"/>
</dbReference>
<organism evidence="2 3">
    <name type="scientific">Trichomalopsis sarcophagae</name>
    <dbReference type="NCBI Taxonomy" id="543379"/>
    <lineage>
        <taxon>Eukaryota</taxon>
        <taxon>Metazoa</taxon>
        <taxon>Ecdysozoa</taxon>
        <taxon>Arthropoda</taxon>
        <taxon>Hexapoda</taxon>
        <taxon>Insecta</taxon>
        <taxon>Pterygota</taxon>
        <taxon>Neoptera</taxon>
        <taxon>Endopterygota</taxon>
        <taxon>Hymenoptera</taxon>
        <taxon>Apocrita</taxon>
        <taxon>Proctotrupomorpha</taxon>
        <taxon>Chalcidoidea</taxon>
        <taxon>Pteromalidae</taxon>
        <taxon>Pteromalinae</taxon>
        <taxon>Trichomalopsis</taxon>
    </lineage>
</organism>
<feature type="region of interest" description="Disordered" evidence="1">
    <location>
        <begin position="1"/>
        <end position="30"/>
    </location>
</feature>